<evidence type="ECO:0000256" key="1">
    <source>
        <dbReference type="SAM" id="MobiDB-lite"/>
    </source>
</evidence>
<dbReference type="NCBIfam" id="NF041680">
    <property type="entry name" value="transp_NF041680"/>
    <property type="match status" value="1"/>
</dbReference>
<dbReference type="Proteomes" id="UP000003922">
    <property type="component" value="Unassembled WGS sequence"/>
</dbReference>
<comment type="caution">
    <text evidence="3">The sequence shown here is derived from an EMBL/GenBank/DDBJ whole genome shotgun (WGS) entry which is preliminary data.</text>
</comment>
<reference evidence="3" key="3">
    <citation type="submission" date="2016-12" db="EMBL/GenBank/DDBJ databases">
        <title>Annotation of the draft genome assembly of Crocosphaera watsonii WH 8501.</title>
        <authorList>
            <consortium name="US DOE Joint Genome Institute (JGI-ORNL)"/>
            <person name="Larimer F."/>
            <person name="Land M."/>
        </authorList>
    </citation>
    <scope>NUCLEOTIDE SEQUENCE</scope>
    <source>
        <strain evidence="3">WH 8501</strain>
    </source>
</reference>
<evidence type="ECO:0000313" key="3">
    <source>
        <dbReference type="EMBL" id="EAM47610.1"/>
    </source>
</evidence>
<dbReference type="SUPFAM" id="SSF53098">
    <property type="entry name" value="Ribonuclease H-like"/>
    <property type="match status" value="1"/>
</dbReference>
<dbReference type="OrthoDB" id="573757at2"/>
<dbReference type="Pfam" id="PF13546">
    <property type="entry name" value="DDE_5"/>
    <property type="match status" value="1"/>
</dbReference>
<dbReference type="InterPro" id="IPR038721">
    <property type="entry name" value="IS701-like_DDE_dom"/>
</dbReference>
<proteinExistence type="predicted"/>
<evidence type="ECO:0000313" key="4">
    <source>
        <dbReference type="Proteomes" id="UP000003922"/>
    </source>
</evidence>
<sequence length="479" mass="55869">MTKNETATSVEEFLVWRSNLFQGLKARKETIIELLDALSSNQQAHSVVELSLNPLFRRDYNSLYRGIQEFLPTQTDPNYEQRIETLFSAVSRTIPPTSKHYNLFGIDTTPCPRRFGETLADKTFIHYPNPIKGNKPINIGHCYSVVCALPDQIDTEKVPWAVPLSGERVPSKHKGVNQGNQQLKKIWQSSLFSDKLSVLVADSDYSQKAFIGEQVKHEDVVTITRVRSDRVFYRQFIRDPNQAKTSGHPRWYGDKFDLKDDQTWTEPDEVHHVPFTTKKGRQLTVTISGWKQMLMRGTKNYKMNNYPFTLLQIVVRDQERNSIWKPMWLIVIGSRRDELSLVDCYQCYRQRYDMEHLFRFGKQRLLMTSYLTPDVHHEENWFKLTLLSYVNLWAARKLAVVLPRDWEQYLKTNKSIKITPSLVQRDFSRIITTLGTFAKFPKRRGFSSGRIKGYKKAPRTRHDVIKKGSKKSTENLKAP</sequence>
<protein>
    <recommendedName>
        <fullName evidence="2">Transposase IS701-like DDE domain-containing protein</fullName>
    </recommendedName>
</protein>
<organism evidence="3 4">
    <name type="scientific">Crocosphaera watsonii WH 8501</name>
    <dbReference type="NCBI Taxonomy" id="165597"/>
    <lineage>
        <taxon>Bacteria</taxon>
        <taxon>Bacillati</taxon>
        <taxon>Cyanobacteriota</taxon>
        <taxon>Cyanophyceae</taxon>
        <taxon>Oscillatoriophycideae</taxon>
        <taxon>Chroococcales</taxon>
        <taxon>Aphanothecaceae</taxon>
        <taxon>Crocosphaera</taxon>
    </lineage>
</organism>
<dbReference type="InterPro" id="IPR012337">
    <property type="entry name" value="RNaseH-like_sf"/>
</dbReference>
<reference evidence="3" key="1">
    <citation type="submission" date="2004-02" db="EMBL/GenBank/DDBJ databases">
        <authorList>
            <consortium name="DOE Joint Genome Institute"/>
        </authorList>
    </citation>
    <scope>NUCLEOTIDE SEQUENCE [LARGE SCALE GENOMIC DNA]</scope>
    <source>
        <strain evidence="3">WH 8501</strain>
    </source>
</reference>
<dbReference type="AlphaFoldDB" id="Q4BUM9"/>
<keyword evidence="4" id="KW-1185">Reference proteome</keyword>
<feature type="region of interest" description="Disordered" evidence="1">
    <location>
        <begin position="449"/>
        <end position="479"/>
    </location>
</feature>
<gene>
    <name evidence="3" type="ORF">CwatDRAFT_0234</name>
</gene>
<accession>Q4BUM9</accession>
<feature type="compositionally biased region" description="Basic and acidic residues" evidence="1">
    <location>
        <begin position="460"/>
        <end position="479"/>
    </location>
</feature>
<name>Q4BUM9_CROWT</name>
<reference evidence="3" key="2">
    <citation type="submission" date="2005-06" db="EMBL/GenBank/DDBJ databases">
        <title>Sequencing of the draft genome and assembly of Crocosphaera watsonii WH 8501.</title>
        <authorList>
            <consortium name="US DOE Joint Genome Institute (JGI-PGF)"/>
            <person name="Copeland A."/>
            <person name="Lucas S."/>
            <person name="Lapidus A."/>
            <person name="Barry K."/>
            <person name="Detter C."/>
            <person name="Glavina T."/>
            <person name="Hammon N."/>
            <person name="Israni S."/>
            <person name="Pitluck S."/>
            <person name="Richardson P."/>
        </authorList>
    </citation>
    <scope>NUCLEOTIDE SEQUENCE [LARGE SCALE GENOMIC DNA]</scope>
    <source>
        <strain evidence="3">WH 8501</strain>
    </source>
</reference>
<dbReference type="RefSeq" id="WP_007308550.1">
    <property type="nucleotide sequence ID" value="NZ_AADV02000263.1"/>
</dbReference>
<evidence type="ECO:0000259" key="2">
    <source>
        <dbReference type="Pfam" id="PF13546"/>
    </source>
</evidence>
<feature type="domain" description="Transposase IS701-like DDE" evidence="2">
    <location>
        <begin position="19"/>
        <end position="294"/>
    </location>
</feature>
<dbReference type="EMBL" id="AADV02000263">
    <property type="protein sequence ID" value="EAM47610.1"/>
    <property type="molecule type" value="Genomic_DNA"/>
</dbReference>
<dbReference type="KEGG" id="cwa:CwatDRAFT_0234"/>